<evidence type="ECO:0000256" key="1">
    <source>
        <dbReference type="ARBA" id="ARBA00004123"/>
    </source>
</evidence>
<dbReference type="EMBL" id="JYDW01000166">
    <property type="protein sequence ID" value="KRZ53367.1"/>
    <property type="molecule type" value="Genomic_DNA"/>
</dbReference>
<keyword evidence="4" id="KW-1185">Reference proteome</keyword>
<dbReference type="GO" id="GO:0005634">
    <property type="term" value="C:nucleus"/>
    <property type="evidence" value="ECO:0007669"/>
    <property type="project" value="UniProtKB-SubCell"/>
</dbReference>
<organism evidence="3 4">
    <name type="scientific">Trichinella nativa</name>
    <dbReference type="NCBI Taxonomy" id="6335"/>
    <lineage>
        <taxon>Eukaryota</taxon>
        <taxon>Metazoa</taxon>
        <taxon>Ecdysozoa</taxon>
        <taxon>Nematoda</taxon>
        <taxon>Enoplea</taxon>
        <taxon>Dorylaimia</taxon>
        <taxon>Trichinellida</taxon>
        <taxon>Trichinellidae</taxon>
        <taxon>Trichinella</taxon>
    </lineage>
</organism>
<sequence length="166" mass="18351">MERGQCITSVLRPLGRFVASSKIIGKLSCKLVVAHSGSQDYGKEKEQKLEVCRLVERGGLLRKIAESFGVSLSTVSDICCSRRQLTDFGFYMDTSSSCSSRNSMKKVSSSAPDSPIYMWFLQKRALDRPIGGSILQEKALTFPTKLASKGQITSHNKQNVYSEESN</sequence>
<dbReference type="SUPFAM" id="SSF46689">
    <property type="entry name" value="Homeodomain-like"/>
    <property type="match status" value="1"/>
</dbReference>
<comment type="caution">
    <text evidence="3">The sequence shown here is derived from an EMBL/GenBank/DDBJ whole genome shotgun (WGS) entry which is preliminary data.</text>
</comment>
<reference evidence="3 4" key="1">
    <citation type="submission" date="2015-05" db="EMBL/GenBank/DDBJ databases">
        <title>Evolution of Trichinella species and genotypes.</title>
        <authorList>
            <person name="Korhonen P.K."/>
            <person name="Edoardo P."/>
            <person name="Giuseppe L.R."/>
            <person name="Gasser R.B."/>
        </authorList>
    </citation>
    <scope>NUCLEOTIDE SEQUENCE [LARGE SCALE GENOMIC DNA]</scope>
    <source>
        <strain evidence="3">ISS10</strain>
    </source>
</reference>
<dbReference type="Gene3D" id="1.10.10.60">
    <property type="entry name" value="Homeodomain-like"/>
    <property type="match status" value="1"/>
</dbReference>
<dbReference type="InterPro" id="IPR007889">
    <property type="entry name" value="HTH_Psq"/>
</dbReference>
<accession>A0A0V1L1W7</accession>
<proteinExistence type="predicted"/>
<comment type="subcellular location">
    <subcellularLocation>
        <location evidence="1">Nucleus</location>
    </subcellularLocation>
</comment>
<evidence type="ECO:0000259" key="2">
    <source>
        <dbReference type="Pfam" id="PF04218"/>
    </source>
</evidence>
<dbReference type="AlphaFoldDB" id="A0A0V1L1W7"/>
<protein>
    <submittedName>
        <fullName evidence="3">Jerky protein</fullName>
    </submittedName>
</protein>
<dbReference type="Pfam" id="PF04218">
    <property type="entry name" value="CENP-B_N"/>
    <property type="match status" value="1"/>
</dbReference>
<dbReference type="GO" id="GO:0003677">
    <property type="term" value="F:DNA binding"/>
    <property type="evidence" value="ECO:0007669"/>
    <property type="project" value="InterPro"/>
</dbReference>
<feature type="domain" description="HTH psq-type" evidence="2">
    <location>
        <begin position="47"/>
        <end position="85"/>
    </location>
</feature>
<dbReference type="Proteomes" id="UP000054721">
    <property type="component" value="Unassembled WGS sequence"/>
</dbReference>
<evidence type="ECO:0000313" key="3">
    <source>
        <dbReference type="EMBL" id="KRZ53367.1"/>
    </source>
</evidence>
<name>A0A0V1L1W7_9BILA</name>
<dbReference type="InterPro" id="IPR009057">
    <property type="entry name" value="Homeodomain-like_sf"/>
</dbReference>
<gene>
    <name evidence="3" type="primary">Jrk</name>
    <name evidence="3" type="ORF">T02_4580</name>
</gene>
<dbReference type="OrthoDB" id="125347at2759"/>
<evidence type="ECO:0000313" key="4">
    <source>
        <dbReference type="Proteomes" id="UP000054721"/>
    </source>
</evidence>